<dbReference type="InterPro" id="IPR013562">
    <property type="entry name" value="TmcA/NAT10_N"/>
</dbReference>
<evidence type="ECO:0000313" key="7">
    <source>
        <dbReference type="EMBL" id="AMJ97663.1"/>
    </source>
</evidence>
<keyword evidence="5" id="KW-0012">Acyltransferase</keyword>
<dbReference type="InterPro" id="IPR016181">
    <property type="entry name" value="Acyl_CoA_acyltransferase"/>
</dbReference>
<reference evidence="7 8" key="1">
    <citation type="submission" date="2015-12" db="EMBL/GenBank/DDBJ databases">
        <authorList>
            <person name="Shamseldin A."/>
            <person name="Moawad H."/>
            <person name="Abd El-Rahim W.M."/>
            <person name="Sadowsky M.J."/>
        </authorList>
    </citation>
    <scope>NUCLEOTIDE SEQUENCE [LARGE SCALE GENOMIC DNA]</scope>
    <source>
        <strain evidence="7 8">D7</strain>
    </source>
</reference>
<name>A0A126PXE0_ALTMA</name>
<evidence type="ECO:0000256" key="3">
    <source>
        <dbReference type="ARBA" id="ARBA00022741"/>
    </source>
</evidence>
<dbReference type="SUPFAM" id="SSF55729">
    <property type="entry name" value="Acyl-CoA N-acyltransferases (Nat)"/>
    <property type="match status" value="1"/>
</dbReference>
<organism evidence="7 8">
    <name type="scientific">Alteromonas macleodii</name>
    <name type="common">Pseudoalteromonas macleodii</name>
    <dbReference type="NCBI Taxonomy" id="28108"/>
    <lineage>
        <taxon>Bacteria</taxon>
        <taxon>Pseudomonadati</taxon>
        <taxon>Pseudomonadota</taxon>
        <taxon>Gammaproteobacteria</taxon>
        <taxon>Alteromonadales</taxon>
        <taxon>Alteromonadaceae</taxon>
        <taxon>Alteromonas/Salinimonas group</taxon>
        <taxon>Alteromonas</taxon>
    </lineage>
</organism>
<evidence type="ECO:0000256" key="2">
    <source>
        <dbReference type="ARBA" id="ARBA00022694"/>
    </source>
</evidence>
<dbReference type="GO" id="GO:0005524">
    <property type="term" value="F:ATP binding"/>
    <property type="evidence" value="ECO:0007669"/>
    <property type="project" value="UniProtKB-KW"/>
</dbReference>
<feature type="domain" description="N-acetyltransferase" evidence="6">
    <location>
        <begin position="430"/>
        <end position="614"/>
    </location>
</feature>
<evidence type="ECO:0000259" key="6">
    <source>
        <dbReference type="PROSITE" id="PS51186"/>
    </source>
</evidence>
<dbReference type="PANTHER" id="PTHR10925">
    <property type="entry name" value="N-ACETYLTRANSFERASE 10"/>
    <property type="match status" value="1"/>
</dbReference>
<gene>
    <name evidence="7" type="ORF">AVL55_05500</name>
</gene>
<dbReference type="InterPro" id="IPR000182">
    <property type="entry name" value="GNAT_dom"/>
</dbReference>
<evidence type="ECO:0000256" key="5">
    <source>
        <dbReference type="ARBA" id="ARBA00023315"/>
    </source>
</evidence>
<dbReference type="Gene3D" id="3.40.50.11040">
    <property type="match status" value="1"/>
</dbReference>
<protein>
    <recommendedName>
        <fullName evidence="6">N-acetyltransferase domain-containing protein</fullName>
    </recommendedName>
</protein>
<keyword evidence="3" id="KW-0547">Nucleotide-binding</keyword>
<dbReference type="InterPro" id="IPR032672">
    <property type="entry name" value="TmcA/NAT10/Kre33"/>
</dbReference>
<dbReference type="EMBL" id="CP014323">
    <property type="protein sequence ID" value="AMJ97663.1"/>
    <property type="molecule type" value="Genomic_DNA"/>
</dbReference>
<dbReference type="Gene3D" id="3.40.630.30">
    <property type="match status" value="1"/>
</dbReference>
<dbReference type="OrthoDB" id="5578851at2"/>
<dbReference type="PANTHER" id="PTHR10925:SF5">
    <property type="entry name" value="RNA CYTIDINE ACETYLTRANSFERASE"/>
    <property type="match status" value="1"/>
</dbReference>
<dbReference type="RefSeq" id="WP_061094509.1">
    <property type="nucleotide sequence ID" value="NZ_CP014323.1"/>
</dbReference>
<dbReference type="Gene3D" id="3.40.50.300">
    <property type="entry name" value="P-loop containing nucleotide triphosphate hydrolases"/>
    <property type="match status" value="1"/>
</dbReference>
<keyword evidence="4" id="KW-0067">ATP-binding</keyword>
<evidence type="ECO:0000313" key="8">
    <source>
        <dbReference type="Proteomes" id="UP000063991"/>
    </source>
</evidence>
<dbReference type="Pfam" id="PF13718">
    <property type="entry name" value="GNAT_acetyltr_2"/>
    <property type="match status" value="1"/>
</dbReference>
<dbReference type="InterPro" id="IPR027417">
    <property type="entry name" value="P-loop_NTPase"/>
</dbReference>
<proteinExistence type="predicted"/>
<dbReference type="GO" id="GO:0008033">
    <property type="term" value="P:tRNA processing"/>
    <property type="evidence" value="ECO:0007669"/>
    <property type="project" value="UniProtKB-KW"/>
</dbReference>
<dbReference type="Proteomes" id="UP000063991">
    <property type="component" value="Chromosome"/>
</dbReference>
<keyword evidence="2" id="KW-0819">tRNA processing</keyword>
<dbReference type="SUPFAM" id="SSF52540">
    <property type="entry name" value="P-loop containing nucleoside triphosphate hydrolases"/>
    <property type="match status" value="1"/>
</dbReference>
<evidence type="ECO:0000256" key="1">
    <source>
        <dbReference type="ARBA" id="ARBA00022679"/>
    </source>
</evidence>
<keyword evidence="1" id="KW-0808">Transferase</keyword>
<dbReference type="GO" id="GO:1990883">
    <property type="term" value="F:18S rRNA cytidine N-acetyltransferase activity"/>
    <property type="evidence" value="ECO:0007669"/>
    <property type="project" value="TreeGrafter"/>
</dbReference>
<dbReference type="GO" id="GO:1904812">
    <property type="term" value="P:rRNA acetylation involved in maturation of SSU-rRNA"/>
    <property type="evidence" value="ECO:0007669"/>
    <property type="project" value="TreeGrafter"/>
</dbReference>
<dbReference type="AlphaFoldDB" id="A0A126PXE0"/>
<dbReference type="Pfam" id="PF08351">
    <property type="entry name" value="TmcA_N"/>
    <property type="match status" value="1"/>
</dbReference>
<evidence type="ECO:0000256" key="4">
    <source>
        <dbReference type="ARBA" id="ARBA00022840"/>
    </source>
</evidence>
<dbReference type="InterPro" id="IPR007807">
    <property type="entry name" value="TcmA/NAT10_helicase"/>
</dbReference>
<dbReference type="Pfam" id="PF05127">
    <property type="entry name" value="NAT10_TcmA_helicase"/>
    <property type="match status" value="1"/>
</dbReference>
<dbReference type="GO" id="GO:0000049">
    <property type="term" value="F:tRNA binding"/>
    <property type="evidence" value="ECO:0007669"/>
    <property type="project" value="TreeGrafter"/>
</dbReference>
<sequence length="754" mass="84286">MALTQLREWLLAPYFENSGENGCKKSSHASHLSNVTYPLHRRMLVVSGNDDFCEAAIRNVQAFVDEVSSISVANFTGDTLKGKNRKQVLGSECDIATLDCRDSFKPGDVMAVAGIVKRSGCLILICPALSEWVNNISVSFLSEGFTLTQSRYLERFIKHLRNNDYVAFHTEEKTALPDTAMYRIRQGLTSNVYRGSLFKSEEQEQAYSRLYQAHSLNKLNALITAPRGRGKSSLLGIFIESLIRQGKNVLLTSERFDNVKNVLSRIQQHEIGGVKTQQPSTAYIQTQLSLGDKDETTTLGSVKWVPPDSALLYTAEDEKYDVVIVDEAASIPLSDVYRIIANHKQWVLSTTLLGYEGSGSGFIHKLIPSLPPSAIHLRLSTPLRWFENDPVEAFFNTTCLFEDRDAAHNIGEINFKNSINASIDYDFSISSFKSTSEEALQQIMSLLSLAHYQTTPDDFMRLMDSPDVLVAILKFNDNVIGAAIINAEGSDYLNDTALGIASGKRRPKGHLGAQRLALLSADAKTATFRYWRINRIAVDTVAQSKGMGSYLLQRVSNEAKKQSIDAICTSYGTTLKLDSFWTRNGFEIVDYGRKPNKASGETSALALYPHSNRAKKLLSELVALKESFQFDNQLDNVPISILTIYVEKLVNFTQGTRTLDDVWPILHKIARYAETHPTPSANTQLNKPNNTILYTLWRLVEIINTKRFLRKVLTHSDMNAKQLVSTLNEENLKVSGLKEVTIVIREALLPAFKK</sequence>
<accession>A0A126PXE0</accession>
<dbReference type="PROSITE" id="PS51186">
    <property type="entry name" value="GNAT"/>
    <property type="match status" value="1"/>
</dbReference>